<comment type="similarity">
    <text evidence="1">Belongs to the EamA transporter family.</text>
</comment>
<organism evidence="4 5">
    <name type="scientific">Sporolituus thermophilus DSM 23256</name>
    <dbReference type="NCBI Taxonomy" id="1123285"/>
    <lineage>
        <taxon>Bacteria</taxon>
        <taxon>Bacillati</taxon>
        <taxon>Bacillota</taxon>
        <taxon>Negativicutes</taxon>
        <taxon>Selenomonadales</taxon>
        <taxon>Sporomusaceae</taxon>
        <taxon>Sporolituus</taxon>
    </lineage>
</organism>
<dbReference type="STRING" id="1123285.SAMN05660235_02626"/>
<name>A0A1G7NM60_9FIRM</name>
<accession>A0A1G7NM60</accession>
<dbReference type="RefSeq" id="WP_425440878.1">
    <property type="nucleotide sequence ID" value="NZ_FNBU01000026.1"/>
</dbReference>
<sequence>MNAQTVGVLMIIFSACGFATLAIFIKIAYAAGANTVTVLAYRFAIASLLFWAIIRLCGLDFRVTGKQAVQLCLLGGIGYDLMSTLFALTVLYLPASLAGIILYTYPALVSILSYLVGDEVLSWRKVGALIICFTGLVLVLGVSLTGLNITGAAFGLGSALVYSCYIVAGNRLLKGIDPLVSTVYVCTAAAVVFMIGGTLSGTLMWKLSLQGWLAIFGIAVFATCIGILGFFAGMYRIGATNASIISTFEPVITVLLSALLLGERITVMQGLGGLLILAGVLVLQLTGGSRAGAKISDERGNMDKFGEI</sequence>
<keyword evidence="2" id="KW-0472">Membrane</keyword>
<feature type="transmembrane region" description="Helical" evidence="2">
    <location>
        <begin position="39"/>
        <end position="59"/>
    </location>
</feature>
<feature type="transmembrane region" description="Helical" evidence="2">
    <location>
        <begin position="71"/>
        <end position="91"/>
    </location>
</feature>
<feature type="transmembrane region" description="Helical" evidence="2">
    <location>
        <begin position="128"/>
        <end position="146"/>
    </location>
</feature>
<feature type="domain" description="EamA" evidence="3">
    <location>
        <begin position="6"/>
        <end position="140"/>
    </location>
</feature>
<feature type="transmembrane region" description="Helical" evidence="2">
    <location>
        <begin position="152"/>
        <end position="170"/>
    </location>
</feature>
<dbReference type="PANTHER" id="PTHR22911">
    <property type="entry name" value="ACYL-MALONYL CONDENSING ENZYME-RELATED"/>
    <property type="match status" value="1"/>
</dbReference>
<evidence type="ECO:0000313" key="5">
    <source>
        <dbReference type="Proteomes" id="UP000243333"/>
    </source>
</evidence>
<keyword evidence="2" id="KW-1133">Transmembrane helix</keyword>
<proteinExistence type="inferred from homology"/>
<dbReference type="EMBL" id="FNBU01000026">
    <property type="protein sequence ID" value="SDF75062.1"/>
    <property type="molecule type" value="Genomic_DNA"/>
</dbReference>
<keyword evidence="2" id="KW-0812">Transmembrane</keyword>
<feature type="transmembrane region" description="Helical" evidence="2">
    <location>
        <begin position="267"/>
        <end position="286"/>
    </location>
</feature>
<gene>
    <name evidence="4" type="ORF">SAMN05660235_02626</name>
</gene>
<feature type="transmembrane region" description="Helical" evidence="2">
    <location>
        <begin position="211"/>
        <end position="235"/>
    </location>
</feature>
<protein>
    <submittedName>
        <fullName evidence="4">Threonine/homoserine efflux transporter RhtA</fullName>
    </submittedName>
</protein>
<dbReference type="InterPro" id="IPR000620">
    <property type="entry name" value="EamA_dom"/>
</dbReference>
<dbReference type="AlphaFoldDB" id="A0A1G7NM60"/>
<dbReference type="InterPro" id="IPR037185">
    <property type="entry name" value="EmrE-like"/>
</dbReference>
<feature type="transmembrane region" description="Helical" evidence="2">
    <location>
        <begin position="182"/>
        <end position="205"/>
    </location>
</feature>
<reference evidence="5" key="1">
    <citation type="submission" date="2016-10" db="EMBL/GenBank/DDBJ databases">
        <authorList>
            <person name="Varghese N."/>
            <person name="Submissions S."/>
        </authorList>
    </citation>
    <scope>NUCLEOTIDE SEQUENCE [LARGE SCALE GENOMIC DNA]</scope>
    <source>
        <strain evidence="5">DSM 23256</strain>
    </source>
</reference>
<dbReference type="Gene3D" id="1.10.3730.20">
    <property type="match status" value="1"/>
</dbReference>
<keyword evidence="5" id="KW-1185">Reference proteome</keyword>
<evidence type="ECO:0000256" key="2">
    <source>
        <dbReference type="SAM" id="Phobius"/>
    </source>
</evidence>
<feature type="transmembrane region" description="Helical" evidence="2">
    <location>
        <begin position="7"/>
        <end position="27"/>
    </location>
</feature>
<dbReference type="Proteomes" id="UP000243333">
    <property type="component" value="Unassembled WGS sequence"/>
</dbReference>
<evidence type="ECO:0000256" key="1">
    <source>
        <dbReference type="ARBA" id="ARBA00007362"/>
    </source>
</evidence>
<feature type="transmembrane region" description="Helical" evidence="2">
    <location>
        <begin position="97"/>
        <end position="116"/>
    </location>
</feature>
<dbReference type="Pfam" id="PF00892">
    <property type="entry name" value="EamA"/>
    <property type="match status" value="2"/>
</dbReference>
<evidence type="ECO:0000259" key="3">
    <source>
        <dbReference type="Pfam" id="PF00892"/>
    </source>
</evidence>
<dbReference type="PANTHER" id="PTHR22911:SF79">
    <property type="entry name" value="MOBA-LIKE NTP TRANSFERASE DOMAIN-CONTAINING PROTEIN"/>
    <property type="match status" value="1"/>
</dbReference>
<dbReference type="SUPFAM" id="SSF103481">
    <property type="entry name" value="Multidrug resistance efflux transporter EmrE"/>
    <property type="match status" value="2"/>
</dbReference>
<dbReference type="GO" id="GO:0016020">
    <property type="term" value="C:membrane"/>
    <property type="evidence" value="ECO:0007669"/>
    <property type="project" value="InterPro"/>
</dbReference>
<feature type="transmembrane region" description="Helical" evidence="2">
    <location>
        <begin position="242"/>
        <end position="261"/>
    </location>
</feature>
<feature type="domain" description="EamA" evidence="3">
    <location>
        <begin position="150"/>
        <end position="283"/>
    </location>
</feature>
<evidence type="ECO:0000313" key="4">
    <source>
        <dbReference type="EMBL" id="SDF75062.1"/>
    </source>
</evidence>